<evidence type="ECO:0000256" key="1">
    <source>
        <dbReference type="SAM" id="Phobius"/>
    </source>
</evidence>
<dbReference type="Proteomes" id="UP000030152">
    <property type="component" value="Unassembled WGS sequence"/>
</dbReference>
<accession>A0A0A2M8L0</accession>
<keyword evidence="1" id="KW-0812">Transmembrane</keyword>
<feature type="transmembrane region" description="Helical" evidence="1">
    <location>
        <begin position="72"/>
        <end position="93"/>
    </location>
</feature>
<dbReference type="Gene3D" id="3.30.565.10">
    <property type="entry name" value="Histidine kinase-like ATPase, C-terminal domain"/>
    <property type="match status" value="1"/>
</dbReference>
<keyword evidence="1" id="KW-1133">Transmembrane helix</keyword>
<dbReference type="SUPFAM" id="SSF55874">
    <property type="entry name" value="ATPase domain of HSP90 chaperone/DNA topoisomerase II/histidine kinase"/>
    <property type="match status" value="1"/>
</dbReference>
<dbReference type="InterPro" id="IPR036890">
    <property type="entry name" value="HATPase_C_sf"/>
</dbReference>
<sequence length="360" mass="41157">MATKPQNYVLHILGCLLFISIPILSSPDLDSNRELFDLAPFRSNFLAYLLLLGFFYCNYLYLIPRFYFTHKYLLFFIGIALCFVAVSFLPNLLMPDMRDVIPMPNIHSIPSTDDIPGGMTPDGIRPNGATRFFFLPSMQGGSLLQFLLVFSLSFFLRVNQRLAHIQSEKLKTEVSYLRAQINPHFLFNTLNSLYALALEKSDAAPEAILKLSSMMRYVVTESGRDRVALDNEINYIKNYINLQQLRMDGNIPFTFTVTGNTAGKNISPLLLIPFIENAFKYGLNPEENSNIAIHINITDVQLELKVKNNNVNISLPPDEESGHGITNTRQRLEFLYPEKHKLHIFDVEEYYEVQLILTLV</sequence>
<organism evidence="3 4">
    <name type="scientific">Flavobacterium rivuli WB 3.3-2 = DSM 21788</name>
    <dbReference type="NCBI Taxonomy" id="1121895"/>
    <lineage>
        <taxon>Bacteria</taxon>
        <taxon>Pseudomonadati</taxon>
        <taxon>Bacteroidota</taxon>
        <taxon>Flavobacteriia</taxon>
        <taxon>Flavobacteriales</taxon>
        <taxon>Flavobacteriaceae</taxon>
        <taxon>Flavobacterium</taxon>
    </lineage>
</organism>
<keyword evidence="1" id="KW-0472">Membrane</keyword>
<evidence type="ECO:0000259" key="2">
    <source>
        <dbReference type="Pfam" id="PF06580"/>
    </source>
</evidence>
<proteinExistence type="predicted"/>
<dbReference type="Pfam" id="PF06580">
    <property type="entry name" value="His_kinase"/>
    <property type="match status" value="1"/>
</dbReference>
<feature type="transmembrane region" description="Helical" evidence="1">
    <location>
        <begin position="45"/>
        <end position="63"/>
    </location>
</feature>
<dbReference type="EMBL" id="JRLX01000002">
    <property type="protein sequence ID" value="KGO87976.1"/>
    <property type="molecule type" value="Genomic_DNA"/>
</dbReference>
<feature type="domain" description="Signal transduction histidine kinase internal region" evidence="2">
    <location>
        <begin position="173"/>
        <end position="249"/>
    </location>
</feature>
<dbReference type="PANTHER" id="PTHR34220">
    <property type="entry name" value="SENSOR HISTIDINE KINASE YPDA"/>
    <property type="match status" value="1"/>
</dbReference>
<dbReference type="InterPro" id="IPR050640">
    <property type="entry name" value="Bact_2-comp_sensor_kinase"/>
</dbReference>
<feature type="transmembrane region" description="Helical" evidence="1">
    <location>
        <begin position="7"/>
        <end position="25"/>
    </location>
</feature>
<dbReference type="PANTHER" id="PTHR34220:SF7">
    <property type="entry name" value="SENSOR HISTIDINE KINASE YPDA"/>
    <property type="match status" value="1"/>
</dbReference>
<evidence type="ECO:0000313" key="3">
    <source>
        <dbReference type="EMBL" id="KGO87976.1"/>
    </source>
</evidence>
<comment type="caution">
    <text evidence="3">The sequence shown here is derived from an EMBL/GenBank/DDBJ whole genome shotgun (WGS) entry which is preliminary data.</text>
</comment>
<dbReference type="GO" id="GO:0000155">
    <property type="term" value="F:phosphorelay sensor kinase activity"/>
    <property type="evidence" value="ECO:0007669"/>
    <property type="project" value="InterPro"/>
</dbReference>
<feature type="transmembrane region" description="Helical" evidence="1">
    <location>
        <begin position="132"/>
        <end position="156"/>
    </location>
</feature>
<dbReference type="STRING" id="1121895.GCA_000378485_01251"/>
<dbReference type="eggNOG" id="COG2972">
    <property type="taxonomic scope" value="Bacteria"/>
</dbReference>
<protein>
    <recommendedName>
        <fullName evidence="2">Signal transduction histidine kinase internal region domain-containing protein</fullName>
    </recommendedName>
</protein>
<dbReference type="AlphaFoldDB" id="A0A0A2M8L0"/>
<dbReference type="RefSeq" id="WP_020212384.1">
    <property type="nucleotide sequence ID" value="NZ_JRLX01000002.1"/>
</dbReference>
<keyword evidence="4" id="KW-1185">Reference proteome</keyword>
<dbReference type="GO" id="GO:0016020">
    <property type="term" value="C:membrane"/>
    <property type="evidence" value="ECO:0007669"/>
    <property type="project" value="InterPro"/>
</dbReference>
<dbReference type="InterPro" id="IPR010559">
    <property type="entry name" value="Sig_transdc_His_kin_internal"/>
</dbReference>
<gene>
    <name evidence="3" type="ORF">Q765_02585</name>
</gene>
<evidence type="ECO:0000313" key="4">
    <source>
        <dbReference type="Proteomes" id="UP000030152"/>
    </source>
</evidence>
<name>A0A0A2M8L0_9FLAO</name>
<reference evidence="3 4" key="1">
    <citation type="submission" date="2013-09" db="EMBL/GenBank/DDBJ databases">
        <authorList>
            <person name="Zeng Z."/>
            <person name="Chen C."/>
        </authorList>
    </citation>
    <scope>NUCLEOTIDE SEQUENCE [LARGE SCALE GENOMIC DNA]</scope>
    <source>
        <strain evidence="3 4">WB 3.3-2</strain>
    </source>
</reference>